<feature type="signal peptide" evidence="1">
    <location>
        <begin position="1"/>
        <end position="20"/>
    </location>
</feature>
<evidence type="ECO:0000256" key="1">
    <source>
        <dbReference type="SAM" id="SignalP"/>
    </source>
</evidence>
<name>A0A9D0ZAS3_9FIRM</name>
<reference evidence="2" key="1">
    <citation type="submission" date="2020-10" db="EMBL/GenBank/DDBJ databases">
        <authorList>
            <person name="Gilroy R."/>
        </authorList>
    </citation>
    <scope>NUCLEOTIDE SEQUENCE</scope>
    <source>
        <strain evidence="2">ChiSxjej2B14-6234</strain>
    </source>
</reference>
<reference evidence="2" key="2">
    <citation type="journal article" date="2021" name="PeerJ">
        <title>Extensive microbial diversity within the chicken gut microbiome revealed by metagenomics and culture.</title>
        <authorList>
            <person name="Gilroy R."/>
            <person name="Ravi A."/>
            <person name="Getino M."/>
            <person name="Pursley I."/>
            <person name="Horton D.L."/>
            <person name="Alikhan N.F."/>
            <person name="Baker D."/>
            <person name="Gharbi K."/>
            <person name="Hall N."/>
            <person name="Watson M."/>
            <person name="Adriaenssens E.M."/>
            <person name="Foster-Nyarko E."/>
            <person name="Jarju S."/>
            <person name="Secka A."/>
            <person name="Antonio M."/>
            <person name="Oren A."/>
            <person name="Chaudhuri R.R."/>
            <person name="La Ragione R."/>
            <person name="Hildebrand F."/>
            <person name="Pallen M.J."/>
        </authorList>
    </citation>
    <scope>NUCLEOTIDE SEQUENCE</scope>
    <source>
        <strain evidence="2">ChiSxjej2B14-6234</strain>
    </source>
</reference>
<proteinExistence type="predicted"/>
<sequence length="246" mass="25172">MKNGIICALLLAACLALCGAADGTREIEIGPQKNEAPVGGETLVEYDVALRGFADYGLDIGVAFAATPGEAAPEGIELADVSGAPTDKMLTLRVTPEAQAGTYAFSLCVDGTRSAPDGLLIVGGPIEAKELTARCGQTGLEARARYAMGGRFERGASLALSVEPDGPNALNARLALLDAQGEALDLADRLSVTLSLPADWAGAQAALVEADGREKSLHATFGAGGISFVIERMGTVRVTEDAQAGE</sequence>
<evidence type="ECO:0000313" key="3">
    <source>
        <dbReference type="Proteomes" id="UP000886887"/>
    </source>
</evidence>
<accession>A0A9D0ZAS3</accession>
<comment type="caution">
    <text evidence="2">The sequence shown here is derived from an EMBL/GenBank/DDBJ whole genome shotgun (WGS) entry which is preliminary data.</text>
</comment>
<keyword evidence="1" id="KW-0732">Signal</keyword>
<dbReference type="EMBL" id="DVFJ01000028">
    <property type="protein sequence ID" value="HIQ72099.1"/>
    <property type="molecule type" value="Genomic_DNA"/>
</dbReference>
<dbReference type="AlphaFoldDB" id="A0A9D0ZAS3"/>
<evidence type="ECO:0000313" key="2">
    <source>
        <dbReference type="EMBL" id="HIQ72099.1"/>
    </source>
</evidence>
<organism evidence="2 3">
    <name type="scientific">Candidatus Onthenecus intestinigallinarum</name>
    <dbReference type="NCBI Taxonomy" id="2840875"/>
    <lineage>
        <taxon>Bacteria</taxon>
        <taxon>Bacillati</taxon>
        <taxon>Bacillota</taxon>
        <taxon>Clostridia</taxon>
        <taxon>Eubacteriales</taxon>
        <taxon>Candidatus Onthenecus</taxon>
    </lineage>
</organism>
<dbReference type="Proteomes" id="UP000886887">
    <property type="component" value="Unassembled WGS sequence"/>
</dbReference>
<protein>
    <recommendedName>
        <fullName evidence="4">Lipoprotein</fullName>
    </recommendedName>
</protein>
<feature type="chain" id="PRO_5039380892" description="Lipoprotein" evidence="1">
    <location>
        <begin position="21"/>
        <end position="246"/>
    </location>
</feature>
<gene>
    <name evidence="2" type="ORF">IAB73_07840</name>
</gene>
<evidence type="ECO:0008006" key="4">
    <source>
        <dbReference type="Google" id="ProtNLM"/>
    </source>
</evidence>